<comment type="caution">
    <text evidence="2">The sequence shown here is derived from an EMBL/GenBank/DDBJ whole genome shotgun (WGS) entry which is preliminary data.</text>
</comment>
<gene>
    <name evidence="2" type="ORF">MGN01_29290</name>
</gene>
<evidence type="ECO:0000256" key="1">
    <source>
        <dbReference type="SAM" id="MobiDB-lite"/>
    </source>
</evidence>
<evidence type="ECO:0000313" key="3">
    <source>
        <dbReference type="Proteomes" id="UP000321750"/>
    </source>
</evidence>
<protein>
    <submittedName>
        <fullName evidence="2">Uncharacterized protein</fullName>
    </submittedName>
</protein>
<dbReference type="Proteomes" id="UP000321750">
    <property type="component" value="Unassembled WGS sequence"/>
</dbReference>
<reference evidence="2 3" key="1">
    <citation type="submission" date="2019-07" db="EMBL/GenBank/DDBJ databases">
        <title>Whole genome shotgun sequence of Methylobacterium gnaphalii NBRC 107716.</title>
        <authorList>
            <person name="Hosoyama A."/>
            <person name="Uohara A."/>
            <person name="Ohji S."/>
            <person name="Ichikawa N."/>
        </authorList>
    </citation>
    <scope>NUCLEOTIDE SEQUENCE [LARGE SCALE GENOMIC DNA]</scope>
    <source>
        <strain evidence="2 3">NBRC 107716</strain>
    </source>
</reference>
<dbReference type="AlphaFoldDB" id="A0A512JMC9"/>
<sequence>MAVGRVLQRAAPSTDGSERRGEATFVLALPELMRLAGAAVPKPTPALARWMSHDRMRAGIEPGVACLVPRVDVREVRVAAVWGDVEGGDGRSRPGTPGEQISGIFRDS</sequence>
<feature type="region of interest" description="Disordered" evidence="1">
    <location>
        <begin position="86"/>
        <end position="108"/>
    </location>
</feature>
<proteinExistence type="predicted"/>
<name>A0A512JMC9_9HYPH</name>
<accession>A0A512JMC9</accession>
<organism evidence="2 3">
    <name type="scientific">Methylobacterium gnaphalii</name>
    <dbReference type="NCBI Taxonomy" id="1010610"/>
    <lineage>
        <taxon>Bacteria</taxon>
        <taxon>Pseudomonadati</taxon>
        <taxon>Pseudomonadota</taxon>
        <taxon>Alphaproteobacteria</taxon>
        <taxon>Hyphomicrobiales</taxon>
        <taxon>Methylobacteriaceae</taxon>
        <taxon>Methylobacterium</taxon>
    </lineage>
</organism>
<feature type="region of interest" description="Disordered" evidence="1">
    <location>
        <begin position="1"/>
        <end position="21"/>
    </location>
</feature>
<keyword evidence="3" id="KW-1185">Reference proteome</keyword>
<evidence type="ECO:0000313" key="2">
    <source>
        <dbReference type="EMBL" id="GEP11084.1"/>
    </source>
</evidence>
<dbReference type="EMBL" id="BJZV01000015">
    <property type="protein sequence ID" value="GEP11084.1"/>
    <property type="molecule type" value="Genomic_DNA"/>
</dbReference>